<reference evidence="3" key="1">
    <citation type="submission" date="2020-05" db="EMBL/GenBank/DDBJ databases">
        <authorList>
            <person name="Chiriac C."/>
            <person name="Salcher M."/>
            <person name="Ghai R."/>
            <person name="Kavagutti S V."/>
        </authorList>
    </citation>
    <scope>NUCLEOTIDE SEQUENCE</scope>
</reference>
<dbReference type="Pfam" id="PF00903">
    <property type="entry name" value="Glyoxalase"/>
    <property type="match status" value="1"/>
</dbReference>
<organism evidence="3">
    <name type="scientific">freshwater metagenome</name>
    <dbReference type="NCBI Taxonomy" id="449393"/>
    <lineage>
        <taxon>unclassified sequences</taxon>
        <taxon>metagenomes</taxon>
        <taxon>ecological metagenomes</taxon>
    </lineage>
</organism>
<dbReference type="GO" id="GO:0004493">
    <property type="term" value="F:methylmalonyl-CoA epimerase activity"/>
    <property type="evidence" value="ECO:0007669"/>
    <property type="project" value="TreeGrafter"/>
</dbReference>
<dbReference type="PROSITE" id="PS51819">
    <property type="entry name" value="VOC"/>
    <property type="match status" value="1"/>
</dbReference>
<dbReference type="AlphaFoldDB" id="A0A6J7HIU8"/>
<dbReference type="PANTHER" id="PTHR43048:SF6">
    <property type="entry name" value="BLR8189 PROTEIN"/>
    <property type="match status" value="1"/>
</dbReference>
<dbReference type="SUPFAM" id="SSF54593">
    <property type="entry name" value="Glyoxalase/Bleomycin resistance protein/Dihydroxybiphenyl dioxygenase"/>
    <property type="match status" value="1"/>
</dbReference>
<dbReference type="InterPro" id="IPR004360">
    <property type="entry name" value="Glyas_Fos-R_dOase_dom"/>
</dbReference>
<dbReference type="GO" id="GO:0046872">
    <property type="term" value="F:metal ion binding"/>
    <property type="evidence" value="ECO:0007669"/>
    <property type="project" value="UniProtKB-KW"/>
</dbReference>
<dbReference type="InterPro" id="IPR029068">
    <property type="entry name" value="Glyas_Bleomycin-R_OHBP_Dase"/>
</dbReference>
<sequence>MRGVDHIGLSVPDLDQAVRFFVDVLGAEEFFRHGPYGPSGQQSRINFARHPDSIVEGIAMVRCFDTNIELLEYSSPDQSTLWPSTSDFGGHHLAFYVDDLDAAVARLHADGVNVLGDPMNLPGPESGPQARFIFFRTPWGLFLELVSYPMGKAYESTTDRRLYDPRASQPVTTEGSNDVAQ</sequence>
<accession>A0A6J7HIU8</accession>
<evidence type="ECO:0000259" key="2">
    <source>
        <dbReference type="PROSITE" id="PS51819"/>
    </source>
</evidence>
<name>A0A6J7HIU8_9ZZZZ</name>
<dbReference type="EMBL" id="CAFBMR010000059">
    <property type="protein sequence ID" value="CAB4919774.1"/>
    <property type="molecule type" value="Genomic_DNA"/>
</dbReference>
<dbReference type="InterPro" id="IPR051785">
    <property type="entry name" value="MMCE/EMCE_epimerase"/>
</dbReference>
<evidence type="ECO:0000313" key="3">
    <source>
        <dbReference type="EMBL" id="CAB4919774.1"/>
    </source>
</evidence>
<keyword evidence="1" id="KW-0479">Metal-binding</keyword>
<proteinExistence type="predicted"/>
<dbReference type="GO" id="GO:0046491">
    <property type="term" value="P:L-methylmalonyl-CoA metabolic process"/>
    <property type="evidence" value="ECO:0007669"/>
    <property type="project" value="TreeGrafter"/>
</dbReference>
<protein>
    <submittedName>
        <fullName evidence="3">Unannotated protein</fullName>
    </submittedName>
</protein>
<dbReference type="Gene3D" id="3.10.180.10">
    <property type="entry name" value="2,3-Dihydroxybiphenyl 1,2-Dioxygenase, domain 1"/>
    <property type="match status" value="1"/>
</dbReference>
<gene>
    <name evidence="3" type="ORF">UFOPK3610_01340</name>
</gene>
<feature type="domain" description="VOC" evidence="2">
    <location>
        <begin position="3"/>
        <end position="148"/>
    </location>
</feature>
<evidence type="ECO:0000256" key="1">
    <source>
        <dbReference type="ARBA" id="ARBA00022723"/>
    </source>
</evidence>
<dbReference type="InterPro" id="IPR037523">
    <property type="entry name" value="VOC_core"/>
</dbReference>
<dbReference type="PANTHER" id="PTHR43048">
    <property type="entry name" value="METHYLMALONYL-COA EPIMERASE"/>
    <property type="match status" value="1"/>
</dbReference>